<dbReference type="AlphaFoldDB" id="A0A9Q3B9C6"/>
<evidence type="ECO:0000313" key="2">
    <source>
        <dbReference type="Proteomes" id="UP000765509"/>
    </source>
</evidence>
<name>A0A9Q3B9C6_9BASI</name>
<dbReference type="Proteomes" id="UP000765509">
    <property type="component" value="Unassembled WGS sequence"/>
</dbReference>
<dbReference type="OrthoDB" id="2595244at2759"/>
<comment type="caution">
    <text evidence="1">The sequence shown here is derived from an EMBL/GenBank/DDBJ whole genome shotgun (WGS) entry which is preliminary data.</text>
</comment>
<dbReference type="EMBL" id="AVOT02000093">
    <property type="protein sequence ID" value="MBW0461008.1"/>
    <property type="molecule type" value="Genomic_DNA"/>
</dbReference>
<sequence length="182" mass="21432">MLRWKTAIQEYRGNMTILCKEGKRHTNADGLSRWPLDNVKINQAYDPEVAAKIPIHFMEIERRMSFKFSEWAPEFGTSDSDNTGPEGKETPILGICSLELHNEFFKSVTKTYAKYKQCSILLHLFQQNYRSPELESWLEEPWFRDYTDDEFFLIHGLLYHRNKRTSALTVIDRDHISLILKG</sequence>
<organism evidence="1 2">
    <name type="scientific">Austropuccinia psidii MF-1</name>
    <dbReference type="NCBI Taxonomy" id="1389203"/>
    <lineage>
        <taxon>Eukaryota</taxon>
        <taxon>Fungi</taxon>
        <taxon>Dikarya</taxon>
        <taxon>Basidiomycota</taxon>
        <taxon>Pucciniomycotina</taxon>
        <taxon>Pucciniomycetes</taxon>
        <taxon>Pucciniales</taxon>
        <taxon>Sphaerophragmiaceae</taxon>
        <taxon>Austropuccinia</taxon>
    </lineage>
</organism>
<keyword evidence="2" id="KW-1185">Reference proteome</keyword>
<protein>
    <submittedName>
        <fullName evidence="1">Uncharacterized protein</fullName>
    </submittedName>
</protein>
<gene>
    <name evidence="1" type="ORF">O181_000723</name>
</gene>
<evidence type="ECO:0000313" key="1">
    <source>
        <dbReference type="EMBL" id="MBW0461008.1"/>
    </source>
</evidence>
<reference evidence="1" key="1">
    <citation type="submission" date="2021-03" db="EMBL/GenBank/DDBJ databases">
        <title>Draft genome sequence of rust myrtle Austropuccinia psidii MF-1, a brazilian biotype.</title>
        <authorList>
            <person name="Quecine M.C."/>
            <person name="Pachon D.M.R."/>
            <person name="Bonatelli M.L."/>
            <person name="Correr F.H."/>
            <person name="Franceschini L.M."/>
            <person name="Leite T.F."/>
            <person name="Margarido G.R.A."/>
            <person name="Almeida C.A."/>
            <person name="Ferrarezi J.A."/>
            <person name="Labate C.A."/>
        </authorList>
    </citation>
    <scope>NUCLEOTIDE SEQUENCE</scope>
    <source>
        <strain evidence="1">MF-1</strain>
    </source>
</reference>
<proteinExistence type="predicted"/>
<accession>A0A9Q3B9C6</accession>